<dbReference type="InterPro" id="IPR027417">
    <property type="entry name" value="P-loop_NTPase"/>
</dbReference>
<dbReference type="Gene3D" id="1.10.20.140">
    <property type="match status" value="1"/>
</dbReference>
<dbReference type="EMBL" id="BPWL01000007">
    <property type="protein sequence ID" value="GJJ12488.1"/>
    <property type="molecule type" value="Genomic_DNA"/>
</dbReference>
<keyword evidence="2" id="KW-0808">Transferase</keyword>
<keyword evidence="7" id="KW-1185">Reference proteome</keyword>
<evidence type="ECO:0000256" key="1">
    <source>
        <dbReference type="ARBA" id="ARBA00005842"/>
    </source>
</evidence>
<dbReference type="AlphaFoldDB" id="A0AAV5AH80"/>
<evidence type="ECO:0000256" key="2">
    <source>
        <dbReference type="ARBA" id="ARBA00022679"/>
    </source>
</evidence>
<keyword evidence="3" id="KW-0547">Nucleotide-binding</keyword>
<comment type="similarity">
    <text evidence="1">Belongs to the IPP transferase family.</text>
</comment>
<name>A0AAV5AH80_9AGAM</name>
<dbReference type="Proteomes" id="UP001050691">
    <property type="component" value="Unassembled WGS sequence"/>
</dbReference>
<accession>A0AAV5AH80</accession>
<evidence type="ECO:0000256" key="4">
    <source>
        <dbReference type="ARBA" id="ARBA00022840"/>
    </source>
</evidence>
<feature type="compositionally biased region" description="Low complexity" evidence="5">
    <location>
        <begin position="395"/>
        <end position="418"/>
    </location>
</feature>
<evidence type="ECO:0000256" key="3">
    <source>
        <dbReference type="ARBA" id="ARBA00022741"/>
    </source>
</evidence>
<dbReference type="InterPro" id="IPR018022">
    <property type="entry name" value="IPT"/>
</dbReference>
<dbReference type="GO" id="GO:0005739">
    <property type="term" value="C:mitochondrion"/>
    <property type="evidence" value="ECO:0007669"/>
    <property type="project" value="TreeGrafter"/>
</dbReference>
<protein>
    <submittedName>
        <fullName evidence="6">Uncharacterized protein</fullName>
    </submittedName>
</protein>
<dbReference type="Gene3D" id="3.40.50.300">
    <property type="entry name" value="P-loop containing nucleotide triphosphate hydrolases"/>
    <property type="match status" value="1"/>
</dbReference>
<evidence type="ECO:0000256" key="5">
    <source>
        <dbReference type="SAM" id="MobiDB-lite"/>
    </source>
</evidence>
<evidence type="ECO:0000313" key="7">
    <source>
        <dbReference type="Proteomes" id="UP001050691"/>
    </source>
</evidence>
<feature type="compositionally biased region" description="Basic residues" evidence="5">
    <location>
        <begin position="371"/>
        <end position="381"/>
    </location>
</feature>
<gene>
    <name evidence="6" type="ORF">Clacol_006730</name>
</gene>
<organism evidence="6 7">
    <name type="scientific">Clathrus columnatus</name>
    <dbReference type="NCBI Taxonomy" id="1419009"/>
    <lineage>
        <taxon>Eukaryota</taxon>
        <taxon>Fungi</taxon>
        <taxon>Dikarya</taxon>
        <taxon>Basidiomycota</taxon>
        <taxon>Agaricomycotina</taxon>
        <taxon>Agaricomycetes</taxon>
        <taxon>Phallomycetidae</taxon>
        <taxon>Phallales</taxon>
        <taxon>Clathraceae</taxon>
        <taxon>Clathrus</taxon>
    </lineage>
</organism>
<reference evidence="6" key="1">
    <citation type="submission" date="2021-10" db="EMBL/GenBank/DDBJ databases">
        <title>De novo Genome Assembly of Clathrus columnatus (Basidiomycota, Fungi) Using Illumina and Nanopore Sequence Data.</title>
        <authorList>
            <person name="Ogiso-Tanaka E."/>
            <person name="Itagaki H."/>
            <person name="Hosoya T."/>
            <person name="Hosaka K."/>
        </authorList>
    </citation>
    <scope>NUCLEOTIDE SEQUENCE</scope>
    <source>
        <strain evidence="6">MO-923</strain>
    </source>
</reference>
<evidence type="ECO:0000313" key="6">
    <source>
        <dbReference type="EMBL" id="GJJ12488.1"/>
    </source>
</evidence>
<dbReference type="PANTHER" id="PTHR11088">
    <property type="entry name" value="TRNA DIMETHYLALLYLTRANSFERASE"/>
    <property type="match status" value="1"/>
</dbReference>
<dbReference type="InterPro" id="IPR039657">
    <property type="entry name" value="Dimethylallyltransferase"/>
</dbReference>
<dbReference type="GO" id="GO:0006400">
    <property type="term" value="P:tRNA modification"/>
    <property type="evidence" value="ECO:0007669"/>
    <property type="project" value="TreeGrafter"/>
</dbReference>
<proteinExistence type="inferred from homology"/>
<dbReference type="GO" id="GO:0052381">
    <property type="term" value="F:tRNA dimethylallyltransferase activity"/>
    <property type="evidence" value="ECO:0007669"/>
    <property type="project" value="InterPro"/>
</dbReference>
<feature type="compositionally biased region" description="Polar residues" evidence="5">
    <location>
        <begin position="419"/>
        <end position="428"/>
    </location>
</feature>
<dbReference type="SUPFAM" id="SSF52540">
    <property type="entry name" value="P-loop containing nucleoside triphosphate hydrolases"/>
    <property type="match status" value="1"/>
</dbReference>
<dbReference type="PANTHER" id="PTHR11088:SF89">
    <property type="entry name" value="TRNA DIMETHYLALLYLTRANSFERASE"/>
    <property type="match status" value="1"/>
</dbReference>
<dbReference type="GO" id="GO:0005524">
    <property type="term" value="F:ATP binding"/>
    <property type="evidence" value="ECO:0007669"/>
    <property type="project" value="UniProtKB-KW"/>
</dbReference>
<feature type="region of interest" description="Disordered" evidence="5">
    <location>
        <begin position="366"/>
        <end position="436"/>
    </location>
</feature>
<dbReference type="Pfam" id="PF01715">
    <property type="entry name" value="IPPT"/>
    <property type="match status" value="1"/>
</dbReference>
<sequence length="436" mass="49618">MSTIKPLISIVGTTGVGKSRLAIELALAISKSTRKHVWQSAKIINSDAMQAYVGADVLTNKVPLSERHGIEHLLMDFKDPGDQYVVGQWVNDAIQNITALHEHSVLPIVVGGTAYWTQHLIFSNRLASLNSRTLFDDEKHLNTSSSYSPELAQRIQSLPSDLMHLFLDLPRSPRLEQASALHALLTILDPTMASRWHWKDTRKVLRSLELLKERGCLTSEVMAEQALSQTQPRYHTLIFWLYANSDVLYPRLETRVDEMMKQGLVNEVIALRDTLRLKIPSRLTDNEMPGIYQSIGFKEFADYLSTESPTKKQYEESVERIKISTRQYAKRQVHWIRNKLLPAIEHSDTSESKVIMYLLDATEGPEWQAHQRSRRHRRNMQKRSQPVPAQRSAKNYSPGSLSSNSDSESSELGLGFENTFQYPSTPAPDNSPKLFQ</sequence>
<comment type="caution">
    <text evidence="6">The sequence shown here is derived from an EMBL/GenBank/DDBJ whole genome shotgun (WGS) entry which is preliminary data.</text>
</comment>
<keyword evidence="4" id="KW-0067">ATP-binding</keyword>
<dbReference type="HAMAP" id="MF_00185">
    <property type="entry name" value="IPP_trans"/>
    <property type="match status" value="1"/>
</dbReference>